<dbReference type="InterPro" id="IPR050108">
    <property type="entry name" value="CDK"/>
</dbReference>
<evidence type="ECO:0000256" key="6">
    <source>
        <dbReference type="ARBA" id="ARBA00022777"/>
    </source>
</evidence>
<dbReference type="PROSITE" id="PS50011">
    <property type="entry name" value="PROTEIN_KINASE_DOM"/>
    <property type="match status" value="1"/>
</dbReference>
<dbReference type="SMART" id="SM00220">
    <property type="entry name" value="S_TKc"/>
    <property type="match status" value="1"/>
</dbReference>
<name>A0A2J8A5B1_9CHLO</name>
<comment type="caution">
    <text evidence="10">The sequence shown here is derived from an EMBL/GenBank/DDBJ whole genome shotgun (WGS) entry which is preliminary data.</text>
</comment>
<dbReference type="EC" id="2.7.11.23" evidence="2"/>
<feature type="region of interest" description="Disordered" evidence="8">
    <location>
        <begin position="90"/>
        <end position="112"/>
    </location>
</feature>
<sequence>MGSLDERYDRNKRDLLGDGTFATVYSAVCRRTGQQAALREIKVLQELRHPHIVRLRETVPHKGGLVLVFDFAEGGDLERLIHAGVSSSGGGAGGGGAQAGPSGSGPGGAAAGPWAAGPGGAGLWAMGPGGAAGPGANEPGAAGAGAAAPAAVLCGGAIKAHMRALLEALAYCHEQGVLHRDVKPNNLLLDGRGRLLLADFEAAARRGCGVGMRWYRPPELLYGSTTYGTGVDVWAAGCVFAEMMLRRVWFK</sequence>
<evidence type="ECO:0000256" key="2">
    <source>
        <dbReference type="ARBA" id="ARBA00012409"/>
    </source>
</evidence>
<keyword evidence="4" id="KW-0808">Transferase</keyword>
<dbReference type="Pfam" id="PF00069">
    <property type="entry name" value="Pkinase"/>
    <property type="match status" value="2"/>
</dbReference>
<proteinExistence type="inferred from homology"/>
<dbReference type="GO" id="GO:0070985">
    <property type="term" value="C:transcription factor TFIIK complex"/>
    <property type="evidence" value="ECO:0007669"/>
    <property type="project" value="TreeGrafter"/>
</dbReference>
<dbReference type="GO" id="GO:0004693">
    <property type="term" value="F:cyclin-dependent protein serine/threonine kinase activity"/>
    <property type="evidence" value="ECO:0007669"/>
    <property type="project" value="TreeGrafter"/>
</dbReference>
<evidence type="ECO:0000256" key="7">
    <source>
        <dbReference type="ARBA" id="ARBA00022840"/>
    </source>
</evidence>
<evidence type="ECO:0000256" key="5">
    <source>
        <dbReference type="ARBA" id="ARBA00022741"/>
    </source>
</evidence>
<feature type="non-terminal residue" evidence="10">
    <location>
        <position position="251"/>
    </location>
</feature>
<evidence type="ECO:0000259" key="9">
    <source>
        <dbReference type="PROSITE" id="PS50011"/>
    </source>
</evidence>
<dbReference type="InterPro" id="IPR011009">
    <property type="entry name" value="Kinase-like_dom_sf"/>
</dbReference>
<dbReference type="InterPro" id="IPR008271">
    <property type="entry name" value="Ser/Thr_kinase_AS"/>
</dbReference>
<dbReference type="SUPFAM" id="SSF56112">
    <property type="entry name" value="Protein kinase-like (PK-like)"/>
    <property type="match status" value="1"/>
</dbReference>
<evidence type="ECO:0000313" key="11">
    <source>
        <dbReference type="Proteomes" id="UP000236333"/>
    </source>
</evidence>
<accession>A0A2J8A5B1</accession>
<evidence type="ECO:0000256" key="1">
    <source>
        <dbReference type="ARBA" id="ARBA00006485"/>
    </source>
</evidence>
<keyword evidence="3" id="KW-0723">Serine/threonine-protein kinase</keyword>
<keyword evidence="7" id="KW-0067">ATP-binding</keyword>
<keyword evidence="6 10" id="KW-0418">Kinase</keyword>
<dbReference type="GO" id="GO:0005524">
    <property type="term" value="F:ATP binding"/>
    <property type="evidence" value="ECO:0007669"/>
    <property type="project" value="UniProtKB-KW"/>
</dbReference>
<dbReference type="PROSITE" id="PS00108">
    <property type="entry name" value="PROTEIN_KINASE_ST"/>
    <property type="match status" value="1"/>
</dbReference>
<organism evidence="10 11">
    <name type="scientific">Tetrabaena socialis</name>
    <dbReference type="NCBI Taxonomy" id="47790"/>
    <lineage>
        <taxon>Eukaryota</taxon>
        <taxon>Viridiplantae</taxon>
        <taxon>Chlorophyta</taxon>
        <taxon>core chlorophytes</taxon>
        <taxon>Chlorophyceae</taxon>
        <taxon>CS clade</taxon>
        <taxon>Chlamydomonadales</taxon>
        <taxon>Tetrabaenaceae</taxon>
        <taxon>Tetrabaena</taxon>
    </lineage>
</organism>
<dbReference type="Gene3D" id="1.10.510.10">
    <property type="entry name" value="Transferase(Phosphotransferase) domain 1"/>
    <property type="match status" value="2"/>
</dbReference>
<dbReference type="GO" id="GO:0045944">
    <property type="term" value="P:positive regulation of transcription by RNA polymerase II"/>
    <property type="evidence" value="ECO:0007669"/>
    <property type="project" value="TreeGrafter"/>
</dbReference>
<dbReference type="GO" id="GO:0008353">
    <property type="term" value="F:RNA polymerase II CTD heptapeptide repeat kinase activity"/>
    <property type="evidence" value="ECO:0007669"/>
    <property type="project" value="UniProtKB-EC"/>
</dbReference>
<gene>
    <name evidence="10" type="ORF">TSOC_005873</name>
</gene>
<evidence type="ECO:0000256" key="4">
    <source>
        <dbReference type="ARBA" id="ARBA00022679"/>
    </source>
</evidence>
<feature type="domain" description="Protein kinase" evidence="9">
    <location>
        <begin position="10"/>
        <end position="251"/>
    </location>
</feature>
<dbReference type="PANTHER" id="PTHR24056">
    <property type="entry name" value="CELL DIVISION PROTEIN KINASE"/>
    <property type="match status" value="1"/>
</dbReference>
<comment type="similarity">
    <text evidence="1">Belongs to the protein kinase superfamily. CMGC Ser/Thr protein kinase family. CDC2/CDKX subfamily.</text>
</comment>
<dbReference type="GO" id="GO:0005737">
    <property type="term" value="C:cytoplasm"/>
    <property type="evidence" value="ECO:0007669"/>
    <property type="project" value="TreeGrafter"/>
</dbReference>
<dbReference type="Proteomes" id="UP000236333">
    <property type="component" value="Unassembled WGS sequence"/>
</dbReference>
<dbReference type="PANTHER" id="PTHR24056:SF0">
    <property type="entry name" value="CYCLIN-DEPENDENT KINASE 7"/>
    <property type="match status" value="1"/>
</dbReference>
<dbReference type="OrthoDB" id="413582at2759"/>
<feature type="compositionally biased region" description="Gly residues" evidence="8">
    <location>
        <begin position="90"/>
        <end position="110"/>
    </location>
</feature>
<dbReference type="EMBL" id="PGGS01000166">
    <property type="protein sequence ID" value="PNH07711.1"/>
    <property type="molecule type" value="Genomic_DNA"/>
</dbReference>
<protein>
    <recommendedName>
        <fullName evidence="2">[RNA-polymerase]-subunit kinase</fullName>
        <ecNumber evidence="2">2.7.11.23</ecNumber>
    </recommendedName>
</protein>
<dbReference type="InterPro" id="IPR000719">
    <property type="entry name" value="Prot_kinase_dom"/>
</dbReference>
<evidence type="ECO:0000256" key="8">
    <source>
        <dbReference type="SAM" id="MobiDB-lite"/>
    </source>
</evidence>
<dbReference type="AlphaFoldDB" id="A0A2J8A5B1"/>
<evidence type="ECO:0000313" key="10">
    <source>
        <dbReference type="EMBL" id="PNH07711.1"/>
    </source>
</evidence>
<evidence type="ECO:0000256" key="3">
    <source>
        <dbReference type="ARBA" id="ARBA00022527"/>
    </source>
</evidence>
<keyword evidence="11" id="KW-1185">Reference proteome</keyword>
<keyword evidence="5" id="KW-0547">Nucleotide-binding</keyword>
<reference evidence="10 11" key="1">
    <citation type="journal article" date="2017" name="Mol. Biol. Evol.">
        <title>The 4-celled Tetrabaena socialis nuclear genome reveals the essential components for genetic control of cell number at the origin of multicellularity in the volvocine lineage.</title>
        <authorList>
            <person name="Featherston J."/>
            <person name="Arakaki Y."/>
            <person name="Hanschen E.R."/>
            <person name="Ferris P.J."/>
            <person name="Michod R.E."/>
            <person name="Olson B.J.S.C."/>
            <person name="Nozaki H."/>
            <person name="Durand P.M."/>
        </authorList>
    </citation>
    <scope>NUCLEOTIDE SEQUENCE [LARGE SCALE GENOMIC DNA]</scope>
    <source>
        <strain evidence="10 11">NIES-571</strain>
    </source>
</reference>